<keyword evidence="1" id="KW-0472">Membrane</keyword>
<evidence type="ECO:0000256" key="1">
    <source>
        <dbReference type="SAM" id="Phobius"/>
    </source>
</evidence>
<organism evidence="2 3">
    <name type="scientific">Pontiella sulfatireligans</name>
    <dbReference type="NCBI Taxonomy" id="2750658"/>
    <lineage>
        <taxon>Bacteria</taxon>
        <taxon>Pseudomonadati</taxon>
        <taxon>Kiritimatiellota</taxon>
        <taxon>Kiritimatiellia</taxon>
        <taxon>Kiritimatiellales</taxon>
        <taxon>Pontiellaceae</taxon>
        <taxon>Pontiella</taxon>
    </lineage>
</organism>
<accession>A0A6C2UL93</accession>
<evidence type="ECO:0008006" key="4">
    <source>
        <dbReference type="Google" id="ProtNLM"/>
    </source>
</evidence>
<gene>
    <name evidence="2" type="ORF">SCARR_02248</name>
</gene>
<reference evidence="2 3" key="1">
    <citation type="submission" date="2019-04" db="EMBL/GenBank/DDBJ databases">
        <authorList>
            <person name="Van Vliet M D."/>
        </authorList>
    </citation>
    <scope>NUCLEOTIDE SEQUENCE [LARGE SCALE GENOMIC DNA]</scope>
    <source>
        <strain evidence="2 3">F21</strain>
    </source>
</reference>
<keyword evidence="1" id="KW-1133">Transmembrane helix</keyword>
<evidence type="ECO:0000313" key="3">
    <source>
        <dbReference type="Proteomes" id="UP000346198"/>
    </source>
</evidence>
<proteinExistence type="predicted"/>
<sequence length="165" mass="17876">MRFVAPSHDPYFLLGIGLIGYVAWLHGMLAGLATAVVLAPLTIYIYSQFNIAISYTSFASSPAYIGMEALAAVALGNLRKKTRLLEQRDNALAQANASLQAVLGKVKELGGVHSICTSCKMIQDDDGAWMRIDDYLLKKTKMEFSHALCPDCAPKYSGTPEKTAS</sequence>
<keyword evidence="3" id="KW-1185">Reference proteome</keyword>
<dbReference type="RefSeq" id="WP_136061627.1">
    <property type="nucleotide sequence ID" value="NZ_CAAHFH010000001.1"/>
</dbReference>
<feature type="transmembrane region" description="Helical" evidence="1">
    <location>
        <begin position="12"/>
        <end position="45"/>
    </location>
</feature>
<keyword evidence="1" id="KW-0812">Transmembrane</keyword>
<feature type="transmembrane region" description="Helical" evidence="1">
    <location>
        <begin position="51"/>
        <end position="78"/>
    </location>
</feature>
<dbReference type="EMBL" id="CAAHFH010000001">
    <property type="protein sequence ID" value="VGO20187.1"/>
    <property type="molecule type" value="Genomic_DNA"/>
</dbReference>
<dbReference type="Proteomes" id="UP000346198">
    <property type="component" value="Unassembled WGS sequence"/>
</dbReference>
<evidence type="ECO:0000313" key="2">
    <source>
        <dbReference type="EMBL" id="VGO20187.1"/>
    </source>
</evidence>
<protein>
    <recommendedName>
        <fullName evidence="4">Histidine kinase</fullName>
    </recommendedName>
</protein>
<name>A0A6C2UL93_9BACT</name>
<dbReference type="AlphaFoldDB" id="A0A6C2UL93"/>